<protein>
    <submittedName>
        <fullName evidence="2">LysM peptidoglycan-binding domain-containing protein</fullName>
    </submittedName>
</protein>
<dbReference type="EMBL" id="JAMZMM010000096">
    <property type="protein sequence ID" value="MCP2729167.1"/>
    <property type="molecule type" value="Genomic_DNA"/>
</dbReference>
<dbReference type="Pfam" id="PF19266">
    <property type="entry name" value="CIS_tube"/>
    <property type="match status" value="1"/>
</dbReference>
<dbReference type="Proteomes" id="UP001204953">
    <property type="component" value="Unassembled WGS sequence"/>
</dbReference>
<dbReference type="SUPFAM" id="SSF54106">
    <property type="entry name" value="LysM domain"/>
    <property type="match status" value="1"/>
</dbReference>
<proteinExistence type="predicted"/>
<dbReference type="InterPro" id="IPR018392">
    <property type="entry name" value="LysM"/>
</dbReference>
<reference evidence="2" key="1">
    <citation type="submission" date="2022-06" db="EMBL/GenBank/DDBJ databases">
        <title>New cyanobacteria of genus Symplocastrum in benthos of Lake Baikal.</title>
        <authorList>
            <person name="Sorokovikova E."/>
            <person name="Tikhonova I."/>
            <person name="Krasnopeev A."/>
            <person name="Evseev P."/>
            <person name="Gladkikh A."/>
            <person name="Belykh O."/>
        </authorList>
    </citation>
    <scope>NUCLEOTIDE SEQUENCE</scope>
    <source>
        <strain evidence="2">BBK-W-15</strain>
    </source>
</reference>
<accession>A0AAE3KS65</accession>
<dbReference type="RefSeq" id="WP_254011951.1">
    <property type="nucleotide sequence ID" value="NZ_JAMZMM010000096.1"/>
</dbReference>
<dbReference type="AlphaFoldDB" id="A0AAE3KS65"/>
<dbReference type="InterPro" id="IPR036779">
    <property type="entry name" value="LysM_dom_sf"/>
</dbReference>
<evidence type="ECO:0000259" key="1">
    <source>
        <dbReference type="PROSITE" id="PS51782"/>
    </source>
</evidence>
<dbReference type="PROSITE" id="PS51782">
    <property type="entry name" value="LYSM"/>
    <property type="match status" value="1"/>
</dbReference>
<comment type="caution">
    <text evidence="2">The sequence shown here is derived from an EMBL/GenBank/DDBJ whole genome shotgun (WGS) entry which is preliminary data.</text>
</comment>
<feature type="domain" description="LysM" evidence="1">
    <location>
        <begin position="183"/>
        <end position="230"/>
    </location>
</feature>
<dbReference type="InterPro" id="IPR045361">
    <property type="entry name" value="CIS_tube_prot_N"/>
</dbReference>
<dbReference type="Pfam" id="PF01476">
    <property type="entry name" value="LysM"/>
    <property type="match status" value="1"/>
</dbReference>
<organism evidence="2 3">
    <name type="scientific">Limnofasciculus baicalensis BBK-W-15</name>
    <dbReference type="NCBI Taxonomy" id="2699891"/>
    <lineage>
        <taxon>Bacteria</taxon>
        <taxon>Bacillati</taxon>
        <taxon>Cyanobacteriota</taxon>
        <taxon>Cyanophyceae</taxon>
        <taxon>Coleofasciculales</taxon>
        <taxon>Coleofasciculaceae</taxon>
        <taxon>Limnofasciculus</taxon>
        <taxon>Limnofasciculus baicalensis</taxon>
    </lineage>
</organism>
<gene>
    <name evidence="2" type="ORF">NJ959_11930</name>
</gene>
<evidence type="ECO:0000313" key="2">
    <source>
        <dbReference type="EMBL" id="MCP2729167.1"/>
    </source>
</evidence>
<sequence length="239" mass="26566">MKLEKLKILVEESLSNGKPQFDTINPIEVLFNPNRIEISKIGWKQGFGGTLTAADQPATLSVELFFDTSLVGLKSSDLGSLIPTIPSLSLLPDIAIIQDVRNYTKQIYSLTEKKGILGNRPPICKLVWGTNTVLFQGVLKQLTKSYTRFLEDGKPVRATLNCSFEEWEPPETKQKKLNPIDDPIRIVKRGETLSSIAAEEYNDPSLWRVIATANKLNNPRRLTPGQSLIVPPLPANSIT</sequence>
<keyword evidence="3" id="KW-1185">Reference proteome</keyword>
<dbReference type="SMART" id="SM00257">
    <property type="entry name" value="LysM"/>
    <property type="match status" value="1"/>
</dbReference>
<evidence type="ECO:0000313" key="3">
    <source>
        <dbReference type="Proteomes" id="UP001204953"/>
    </source>
</evidence>
<dbReference type="CDD" id="cd00118">
    <property type="entry name" value="LysM"/>
    <property type="match status" value="1"/>
</dbReference>
<name>A0AAE3KS65_9CYAN</name>
<dbReference type="Gene3D" id="3.10.350.10">
    <property type="entry name" value="LysM domain"/>
    <property type="match status" value="1"/>
</dbReference>